<accession>A0A7Y7PNW9</accession>
<keyword evidence="4" id="KW-1185">Reference proteome</keyword>
<dbReference type="AlphaFoldDB" id="A0A7Y7PNW9"/>
<feature type="region of interest" description="Disordered" evidence="1">
    <location>
        <begin position="35"/>
        <end position="60"/>
    </location>
</feature>
<dbReference type="EMBL" id="JABKAU010000012">
    <property type="protein sequence ID" value="NVO31286.1"/>
    <property type="molecule type" value="Genomic_DNA"/>
</dbReference>
<dbReference type="Proteomes" id="UP000565521">
    <property type="component" value="Unassembled WGS sequence"/>
</dbReference>
<evidence type="ECO:0008006" key="5">
    <source>
        <dbReference type="Google" id="ProtNLM"/>
    </source>
</evidence>
<name>A0A7Y7PNW9_9BACT</name>
<keyword evidence="2" id="KW-0732">Signal</keyword>
<proteinExistence type="predicted"/>
<evidence type="ECO:0000313" key="3">
    <source>
        <dbReference type="EMBL" id="NVO31286.1"/>
    </source>
</evidence>
<evidence type="ECO:0000313" key="4">
    <source>
        <dbReference type="Proteomes" id="UP000565521"/>
    </source>
</evidence>
<feature type="compositionally biased region" description="Polar residues" evidence="1">
    <location>
        <begin position="35"/>
        <end position="47"/>
    </location>
</feature>
<evidence type="ECO:0000256" key="2">
    <source>
        <dbReference type="SAM" id="SignalP"/>
    </source>
</evidence>
<comment type="caution">
    <text evidence="3">The sequence shown here is derived from an EMBL/GenBank/DDBJ whole genome shotgun (WGS) entry which is preliminary data.</text>
</comment>
<feature type="signal peptide" evidence="2">
    <location>
        <begin position="1"/>
        <end position="20"/>
    </location>
</feature>
<gene>
    <name evidence="3" type="ORF">HW554_08715</name>
</gene>
<dbReference type="RefSeq" id="WP_176908195.1">
    <property type="nucleotide sequence ID" value="NZ_JABKAU010000012.1"/>
</dbReference>
<feature type="chain" id="PRO_5031357111" description="Quinol oxidase subunit 4" evidence="2">
    <location>
        <begin position="21"/>
        <end position="84"/>
    </location>
</feature>
<reference evidence="3 4" key="1">
    <citation type="submission" date="2020-05" db="EMBL/GenBank/DDBJ databases">
        <title>Hymenobacter terrestris sp. nov. and Hymenobacter lapidiphilus sp. nov., isolated from regoliths in Antarctica.</title>
        <authorList>
            <person name="Sedlacek I."/>
            <person name="Pantucek R."/>
            <person name="Zeman M."/>
            <person name="Holochova P."/>
            <person name="Kralova S."/>
            <person name="Stankova E."/>
            <person name="Sedo O."/>
            <person name="Micenkova L."/>
            <person name="Svec P."/>
            <person name="Gupta V."/>
            <person name="Sood U."/>
            <person name="Korpole U.S."/>
            <person name="Lal R."/>
        </authorList>
    </citation>
    <scope>NUCLEOTIDE SEQUENCE [LARGE SCALE GENOMIC DNA]</scope>
    <source>
        <strain evidence="3 4">P5342</strain>
    </source>
</reference>
<protein>
    <recommendedName>
        <fullName evidence="5">Quinol oxidase subunit 4</fullName>
    </recommendedName>
</protein>
<dbReference type="PROSITE" id="PS51257">
    <property type="entry name" value="PROKAR_LIPOPROTEIN"/>
    <property type="match status" value="1"/>
</dbReference>
<evidence type="ECO:0000256" key="1">
    <source>
        <dbReference type="SAM" id="MobiDB-lite"/>
    </source>
</evidence>
<sequence length="84" mass="9579">MKILLLNFALGLLLVGSASCSSEDKMMERPTRFNTTSVKRSNDNSRSFKNRSPIGLGIDLKANDPQKFRMVDAPKKYKYKKPRQ</sequence>
<organism evidence="3 4">
    <name type="scientific">Hymenobacter lapidiphilus</name>
    <dbReference type="NCBI Taxonomy" id="2608003"/>
    <lineage>
        <taxon>Bacteria</taxon>
        <taxon>Pseudomonadati</taxon>
        <taxon>Bacteroidota</taxon>
        <taxon>Cytophagia</taxon>
        <taxon>Cytophagales</taxon>
        <taxon>Hymenobacteraceae</taxon>
        <taxon>Hymenobacter</taxon>
    </lineage>
</organism>